<evidence type="ECO:0000313" key="14">
    <source>
        <dbReference type="Proteomes" id="UP000279600"/>
    </source>
</evidence>
<keyword evidence="14" id="KW-1185">Reference proteome</keyword>
<dbReference type="InterPro" id="IPR003594">
    <property type="entry name" value="HATPase_dom"/>
</dbReference>
<dbReference type="SMART" id="SM00387">
    <property type="entry name" value="HATPase_c"/>
    <property type="match status" value="1"/>
</dbReference>
<dbReference type="SUPFAM" id="SSF47384">
    <property type="entry name" value="Homodimeric domain of signal transducing histidine kinase"/>
    <property type="match status" value="1"/>
</dbReference>
<evidence type="ECO:0000313" key="13">
    <source>
        <dbReference type="EMBL" id="AZQ44949.1"/>
    </source>
</evidence>
<evidence type="ECO:0000256" key="2">
    <source>
        <dbReference type="ARBA" id="ARBA00004141"/>
    </source>
</evidence>
<feature type="domain" description="Histidine kinase" evidence="12">
    <location>
        <begin position="222"/>
        <end position="435"/>
    </location>
</feature>
<dbReference type="PANTHER" id="PTHR43304:SF1">
    <property type="entry name" value="PAC DOMAIN-CONTAINING PROTEIN"/>
    <property type="match status" value="1"/>
</dbReference>
<organism evidence="13 14">
    <name type="scientific">Nonlabens ponticola</name>
    <dbReference type="NCBI Taxonomy" id="2496866"/>
    <lineage>
        <taxon>Bacteria</taxon>
        <taxon>Pseudomonadati</taxon>
        <taxon>Bacteroidota</taxon>
        <taxon>Flavobacteriia</taxon>
        <taxon>Flavobacteriales</taxon>
        <taxon>Flavobacteriaceae</taxon>
        <taxon>Nonlabens</taxon>
    </lineage>
</organism>
<dbReference type="Pfam" id="PF02518">
    <property type="entry name" value="HATPase_c"/>
    <property type="match status" value="1"/>
</dbReference>
<keyword evidence="4" id="KW-0597">Phosphoprotein</keyword>
<dbReference type="InterPro" id="IPR029095">
    <property type="entry name" value="NarX-like_N"/>
</dbReference>
<dbReference type="PROSITE" id="PS50109">
    <property type="entry name" value="HIS_KIN"/>
    <property type="match status" value="1"/>
</dbReference>
<dbReference type="PANTHER" id="PTHR43304">
    <property type="entry name" value="PHYTOCHROME-LIKE PROTEIN CPH1"/>
    <property type="match status" value="1"/>
</dbReference>
<dbReference type="InterPro" id="IPR052162">
    <property type="entry name" value="Sensor_kinase/Photoreceptor"/>
</dbReference>
<sequence>MFTQRKLSSVYWIFLITIILLVLAKALTVLYYIDRQKDDARYVNLSGRQRMLSQRITKQLLYLNLKDDTAVYPYNMDSLQISLTEWKDAQQLLVNEAAPQYDNEELSTLLENALVSINDIEDEVQNVLTNESKEAIKRATVTASNREVRFLKNMDSATNLFQQEAESKTAQSRNVALILAVISLLVILLEFMLIVLPSFKALFAKNAQLEQANKQLSEFAQITAHNLRSPIGNLTFLSNFYKNAESDEEKTELFEKFDIVIGHLSETIDVLIDSIKIKAHTNVEFETLSFEKTLDHTMQLLYADLKRTNATVKADFSKAPTITYHKIYLDSIFLNLMTNSIKYRSQKRELIIVVRTVYHKDQTVMYFTDNGQGIDLDRQGDKIFNLGKTFHRNADAKGIGLFMTRNQIQALGGSIDVTSKPDEGTTFIATFKNHNGD</sequence>
<evidence type="ECO:0000256" key="11">
    <source>
        <dbReference type="SAM" id="Phobius"/>
    </source>
</evidence>
<evidence type="ECO:0000256" key="4">
    <source>
        <dbReference type="ARBA" id="ARBA00022553"/>
    </source>
</evidence>
<dbReference type="EC" id="2.7.13.3" evidence="3"/>
<accession>A0A3S9N0N1</accession>
<keyword evidence="6 11" id="KW-0812">Transmembrane</keyword>
<dbReference type="GO" id="GO:0000155">
    <property type="term" value="F:phosphorelay sensor kinase activity"/>
    <property type="evidence" value="ECO:0007669"/>
    <property type="project" value="InterPro"/>
</dbReference>
<keyword evidence="9 11" id="KW-0472">Membrane</keyword>
<gene>
    <name evidence="13" type="ORF">EJ995_12205</name>
</gene>
<dbReference type="InterPro" id="IPR005467">
    <property type="entry name" value="His_kinase_dom"/>
</dbReference>
<feature type="transmembrane region" description="Helical" evidence="11">
    <location>
        <begin position="175"/>
        <end position="196"/>
    </location>
</feature>
<feature type="coiled-coil region" evidence="10">
    <location>
        <begin position="103"/>
        <end position="130"/>
    </location>
</feature>
<evidence type="ECO:0000259" key="12">
    <source>
        <dbReference type="PROSITE" id="PS50109"/>
    </source>
</evidence>
<evidence type="ECO:0000256" key="8">
    <source>
        <dbReference type="ARBA" id="ARBA00022989"/>
    </source>
</evidence>
<dbReference type="PRINTS" id="PR00344">
    <property type="entry name" value="BCTRLSENSOR"/>
</dbReference>
<dbReference type="Gene3D" id="3.30.565.10">
    <property type="entry name" value="Histidine kinase-like ATPase, C-terminal domain"/>
    <property type="match status" value="1"/>
</dbReference>
<dbReference type="InterPro" id="IPR004358">
    <property type="entry name" value="Sig_transdc_His_kin-like_C"/>
</dbReference>
<dbReference type="Gene3D" id="1.10.287.130">
    <property type="match status" value="1"/>
</dbReference>
<dbReference type="InterPro" id="IPR036890">
    <property type="entry name" value="HATPase_C_sf"/>
</dbReference>
<dbReference type="Pfam" id="PF13675">
    <property type="entry name" value="PilJ"/>
    <property type="match status" value="1"/>
</dbReference>
<dbReference type="AlphaFoldDB" id="A0A3S9N0N1"/>
<keyword evidence="8 11" id="KW-1133">Transmembrane helix</keyword>
<keyword evidence="5" id="KW-0808">Transferase</keyword>
<reference evidence="13 14" key="1">
    <citation type="submission" date="2018-12" db="EMBL/GenBank/DDBJ databases">
        <title>Complete genome of Nonlabens sp. MJ115.</title>
        <authorList>
            <person name="Choi H.S."/>
            <person name="Jung J."/>
        </authorList>
    </citation>
    <scope>NUCLEOTIDE SEQUENCE [LARGE SCALE GENOMIC DNA]</scope>
    <source>
        <strain evidence="13 14">MJ115</strain>
    </source>
</reference>
<dbReference type="InterPro" id="IPR036097">
    <property type="entry name" value="HisK_dim/P_sf"/>
</dbReference>
<keyword evidence="7" id="KW-0418">Kinase</keyword>
<dbReference type="RefSeq" id="WP_126448664.1">
    <property type="nucleotide sequence ID" value="NZ_CP034549.1"/>
</dbReference>
<comment type="catalytic activity">
    <reaction evidence="1">
        <text>ATP + protein L-histidine = ADP + protein N-phospho-L-histidine.</text>
        <dbReference type="EC" id="2.7.13.3"/>
    </reaction>
</comment>
<evidence type="ECO:0000256" key="3">
    <source>
        <dbReference type="ARBA" id="ARBA00012438"/>
    </source>
</evidence>
<dbReference type="OrthoDB" id="5522855at2"/>
<evidence type="ECO:0000256" key="9">
    <source>
        <dbReference type="ARBA" id="ARBA00023136"/>
    </source>
</evidence>
<evidence type="ECO:0000256" key="1">
    <source>
        <dbReference type="ARBA" id="ARBA00000085"/>
    </source>
</evidence>
<dbReference type="Proteomes" id="UP000279600">
    <property type="component" value="Chromosome"/>
</dbReference>
<protein>
    <recommendedName>
        <fullName evidence="3">histidine kinase</fullName>
        <ecNumber evidence="3">2.7.13.3</ecNumber>
    </recommendedName>
</protein>
<dbReference type="SUPFAM" id="SSF55874">
    <property type="entry name" value="ATPase domain of HSP90 chaperone/DNA topoisomerase II/histidine kinase"/>
    <property type="match status" value="1"/>
</dbReference>
<comment type="subcellular location">
    <subcellularLocation>
        <location evidence="2">Membrane</location>
        <topology evidence="2">Multi-pass membrane protein</topology>
    </subcellularLocation>
</comment>
<proteinExistence type="predicted"/>
<evidence type="ECO:0000256" key="10">
    <source>
        <dbReference type="SAM" id="Coils"/>
    </source>
</evidence>
<evidence type="ECO:0000256" key="5">
    <source>
        <dbReference type="ARBA" id="ARBA00022679"/>
    </source>
</evidence>
<dbReference type="GO" id="GO:0016020">
    <property type="term" value="C:membrane"/>
    <property type="evidence" value="ECO:0007669"/>
    <property type="project" value="UniProtKB-SubCell"/>
</dbReference>
<feature type="transmembrane region" description="Helical" evidence="11">
    <location>
        <begin position="12"/>
        <end position="33"/>
    </location>
</feature>
<keyword evidence="10" id="KW-0175">Coiled coil</keyword>
<dbReference type="KEGG" id="noj:EJ995_12205"/>
<evidence type="ECO:0000256" key="7">
    <source>
        <dbReference type="ARBA" id="ARBA00022777"/>
    </source>
</evidence>
<name>A0A3S9N0N1_9FLAO</name>
<dbReference type="EMBL" id="CP034549">
    <property type="protein sequence ID" value="AZQ44949.1"/>
    <property type="molecule type" value="Genomic_DNA"/>
</dbReference>
<evidence type="ECO:0000256" key="6">
    <source>
        <dbReference type="ARBA" id="ARBA00022692"/>
    </source>
</evidence>